<organism evidence="1">
    <name type="scientific">Sipha flava</name>
    <name type="common">yellow sugarcane aphid</name>
    <dbReference type="NCBI Taxonomy" id="143950"/>
    <lineage>
        <taxon>Eukaryota</taxon>
        <taxon>Metazoa</taxon>
        <taxon>Ecdysozoa</taxon>
        <taxon>Arthropoda</taxon>
        <taxon>Hexapoda</taxon>
        <taxon>Insecta</taxon>
        <taxon>Pterygota</taxon>
        <taxon>Neoptera</taxon>
        <taxon>Paraneoptera</taxon>
        <taxon>Hemiptera</taxon>
        <taxon>Sternorrhyncha</taxon>
        <taxon>Aphidomorpha</taxon>
        <taxon>Aphidoidea</taxon>
        <taxon>Aphididae</taxon>
        <taxon>Sipha</taxon>
    </lineage>
</organism>
<evidence type="ECO:0000313" key="1">
    <source>
        <dbReference type="EMBL" id="MBY83422.1"/>
    </source>
</evidence>
<sequence length="108" mass="12540">MYSLRYQLLQSYLTTDWRNDIHNRISNTVQLFSVAAALITRRHVGRVIVRRYGALEFGGGGTDHSAQTGWPRDASTTDDTTIHLLWTARQYIAYGRQLTHRKARFTHY</sequence>
<name>A0A2S2R258_9HEMI</name>
<gene>
    <name evidence="1" type="ORF">g.66217</name>
</gene>
<proteinExistence type="predicted"/>
<accession>A0A2S2R258</accession>
<reference evidence="1" key="1">
    <citation type="submission" date="2018-04" db="EMBL/GenBank/DDBJ databases">
        <title>Transcriptome assembly of Sipha flava.</title>
        <authorList>
            <person name="Scully E.D."/>
            <person name="Geib S.M."/>
            <person name="Palmer N.A."/>
            <person name="Koch K."/>
            <person name="Bradshaw J."/>
            <person name="Heng-Moss T."/>
            <person name="Sarath G."/>
        </authorList>
    </citation>
    <scope>NUCLEOTIDE SEQUENCE</scope>
</reference>
<dbReference type="EMBL" id="GGMS01014219">
    <property type="protein sequence ID" value="MBY83422.1"/>
    <property type="molecule type" value="Transcribed_RNA"/>
</dbReference>
<dbReference type="AlphaFoldDB" id="A0A2S2R258"/>
<protein>
    <submittedName>
        <fullName evidence="1">Uncharacterized protein</fullName>
    </submittedName>
</protein>